<dbReference type="PANTHER" id="PTHR40114">
    <property type="entry name" value="SLR0698 PROTEIN"/>
    <property type="match status" value="1"/>
</dbReference>
<dbReference type="EMBL" id="JAME01000005">
    <property type="protein sequence ID" value="ETX30132.1"/>
    <property type="molecule type" value="Genomic_DNA"/>
</dbReference>
<dbReference type="eggNOG" id="COG2954">
    <property type="taxonomic scope" value="Bacteria"/>
</dbReference>
<reference evidence="3 4" key="1">
    <citation type="submission" date="2014-01" db="EMBL/GenBank/DDBJ databases">
        <title>Roseivivax isoporae LMG 25204 Genome Sequencing.</title>
        <authorList>
            <person name="Lai Q."/>
            <person name="Li G."/>
            <person name="Shao Z."/>
        </authorList>
    </citation>
    <scope>NUCLEOTIDE SEQUENCE [LARGE SCALE GENOMIC DNA]</scope>
    <source>
        <strain evidence="3 4">LMG 25204</strain>
    </source>
</reference>
<dbReference type="OrthoDB" id="9805588at2"/>
<dbReference type="InterPro" id="IPR012042">
    <property type="entry name" value="NeuTTM/CthTTM-like"/>
</dbReference>
<dbReference type="STRING" id="1449351.RISW2_18245"/>
<dbReference type="Pfam" id="PF01928">
    <property type="entry name" value="CYTH"/>
    <property type="match status" value="1"/>
</dbReference>
<feature type="domain" description="CYTH" evidence="2">
    <location>
        <begin position="2"/>
        <end position="152"/>
    </location>
</feature>
<protein>
    <submittedName>
        <fullName evidence="3">Adenylate cyclase</fullName>
    </submittedName>
</protein>
<dbReference type="InterPro" id="IPR023577">
    <property type="entry name" value="CYTH_domain"/>
</dbReference>
<comment type="caution">
    <text evidence="3">The sequence shown here is derived from an EMBL/GenBank/DDBJ whole genome shotgun (WGS) entry which is preliminary data.</text>
</comment>
<dbReference type="InterPro" id="IPR033469">
    <property type="entry name" value="CYTH-like_dom_sf"/>
</dbReference>
<evidence type="ECO:0000313" key="4">
    <source>
        <dbReference type="Proteomes" id="UP000023430"/>
    </source>
</evidence>
<dbReference type="PANTHER" id="PTHR40114:SF1">
    <property type="entry name" value="SLR0698 PROTEIN"/>
    <property type="match status" value="1"/>
</dbReference>
<dbReference type="PIRSF" id="PIRSF016487">
    <property type="entry name" value="CYTH_UCP016487"/>
    <property type="match status" value="1"/>
</dbReference>
<dbReference type="AlphaFoldDB" id="X7FB61"/>
<evidence type="ECO:0000313" key="3">
    <source>
        <dbReference type="EMBL" id="ETX30132.1"/>
    </source>
</evidence>
<dbReference type="Gene3D" id="2.40.320.10">
    <property type="entry name" value="Hypothetical Protein Pfu-838710-001"/>
    <property type="match status" value="1"/>
</dbReference>
<dbReference type="RefSeq" id="WP_043767218.1">
    <property type="nucleotide sequence ID" value="NZ_JAME01000005.1"/>
</dbReference>
<sequence length="157" mass="17426">MAVEIERKFRVARMPDLSGARAVPIRQGYLTLPTDSVDLRLRAKGDKRLLTLKRGGAGLAREERETLIDAQAFDTLWPATEGRRIEKTRWTGTLPCGTTFELDVFEGRHAPLVLVEVEFDDLDAARAFVPPDWFGADVTEDAAYGNRVMALDGPPQG</sequence>
<gene>
    <name evidence="3" type="ORF">RISW2_18245</name>
</gene>
<dbReference type="CDD" id="cd07761">
    <property type="entry name" value="CYTH-like_CthTTM-like"/>
    <property type="match status" value="1"/>
</dbReference>
<keyword evidence="4" id="KW-1185">Reference proteome</keyword>
<dbReference type="SUPFAM" id="SSF55154">
    <property type="entry name" value="CYTH-like phosphatases"/>
    <property type="match status" value="1"/>
</dbReference>
<evidence type="ECO:0000259" key="2">
    <source>
        <dbReference type="SMART" id="SM01118"/>
    </source>
</evidence>
<dbReference type="SMART" id="SM01118">
    <property type="entry name" value="CYTH"/>
    <property type="match status" value="1"/>
</dbReference>
<feature type="active site" description="Proton acceptor" evidence="1">
    <location>
        <position position="29"/>
    </location>
</feature>
<evidence type="ECO:0000256" key="1">
    <source>
        <dbReference type="PIRSR" id="PIRSR016487-1"/>
    </source>
</evidence>
<name>X7FB61_9RHOB</name>
<dbReference type="Proteomes" id="UP000023430">
    <property type="component" value="Unassembled WGS sequence"/>
</dbReference>
<proteinExistence type="predicted"/>
<accession>X7FB61</accession>
<organism evidence="3 4">
    <name type="scientific">Roseivivax isoporae LMG 25204</name>
    <dbReference type="NCBI Taxonomy" id="1449351"/>
    <lineage>
        <taxon>Bacteria</taxon>
        <taxon>Pseudomonadati</taxon>
        <taxon>Pseudomonadota</taxon>
        <taxon>Alphaproteobacteria</taxon>
        <taxon>Rhodobacterales</taxon>
        <taxon>Roseobacteraceae</taxon>
        <taxon>Roseivivax</taxon>
    </lineage>
</organism>